<evidence type="ECO:0000256" key="1">
    <source>
        <dbReference type="ARBA" id="ARBA00009500"/>
    </source>
</evidence>
<sequence>MPGHSYGLLGLLVAMATMGGSSTQESSPLADVNSEFALELYRVLHKGHPENIFFSPFSISTCLAMTYLGARNDTAQQMSRVLRFHKMEASDLHMLFHDLLTQLHHSDRPYTLRTANRLFGQNSFEFVQKFLDETSRHYRAQLAPVDFHGNTEGARQTINTWVEEQTEKKIQDLLAPGTVTPSTMLVLVNAIYFKGSWERKFEESRTRLDTFHISRDEKVEVPMMRQQGQFKLAYDEDLNCQILEMPYQGKYLSMVFVLPDKMDALSTIEALLTPDLLRRWQKSSSEVSTMVQIPRFKLVQDFVLNEKLADMGMTALFSRADADLSGITGSRDLYVSHVIHKAFVEVNEEGSEAAAATAVSMMKRSLDGETFFADHPFLFFIRDNDSNSILFLGRLVRPDGPTTKDEL</sequence>
<dbReference type="PANTHER" id="PTHR11461:SF342">
    <property type="entry name" value="SERINE PROTEASE INHIBITOR 28DC"/>
    <property type="match status" value="1"/>
</dbReference>
<dbReference type="CDD" id="cd19956">
    <property type="entry name" value="serpinB"/>
    <property type="match status" value="1"/>
</dbReference>
<proteinExistence type="inferred from homology"/>
<dbReference type="PRINTS" id="PR00780">
    <property type="entry name" value="LEUSERPINII"/>
</dbReference>
<dbReference type="KEGG" id="bbel:109464458"/>
<evidence type="ECO:0000256" key="2">
    <source>
        <dbReference type="ARBA" id="ARBA00022729"/>
    </source>
</evidence>
<dbReference type="InterPro" id="IPR000215">
    <property type="entry name" value="Serpin_fam"/>
</dbReference>
<dbReference type="Gene3D" id="3.30.497.10">
    <property type="entry name" value="Antithrombin, subunit I, domain 2"/>
    <property type="match status" value="1"/>
</dbReference>
<dbReference type="SUPFAM" id="SSF56574">
    <property type="entry name" value="Serpins"/>
    <property type="match status" value="1"/>
</dbReference>
<dbReference type="GeneID" id="109464458"/>
<dbReference type="GO" id="GO:0004867">
    <property type="term" value="F:serine-type endopeptidase inhibitor activity"/>
    <property type="evidence" value="ECO:0007669"/>
    <property type="project" value="InterPro"/>
</dbReference>
<dbReference type="FunFam" id="2.30.39.10:FF:000003">
    <property type="entry name" value="alpha-1-antitrypsin isoform X1"/>
    <property type="match status" value="1"/>
</dbReference>
<dbReference type="Proteomes" id="UP000515135">
    <property type="component" value="Unplaced"/>
</dbReference>
<keyword evidence="2 5" id="KW-0732">Signal</keyword>
<keyword evidence="3" id="KW-0325">Glycoprotein</keyword>
<dbReference type="Pfam" id="PF00079">
    <property type="entry name" value="Serpin"/>
    <property type="match status" value="1"/>
</dbReference>
<accession>A0A6P4XY05</accession>
<dbReference type="InterPro" id="IPR036186">
    <property type="entry name" value="Serpin_sf"/>
</dbReference>
<dbReference type="Gene3D" id="2.30.39.10">
    <property type="entry name" value="Alpha-1-antitrypsin, domain 1"/>
    <property type="match status" value="1"/>
</dbReference>
<dbReference type="FunFam" id="3.30.497.10:FF:000001">
    <property type="entry name" value="Serine protease inhibitor"/>
    <property type="match status" value="1"/>
</dbReference>
<dbReference type="OrthoDB" id="671595at2759"/>
<evidence type="ECO:0000256" key="5">
    <source>
        <dbReference type="SAM" id="SignalP"/>
    </source>
</evidence>
<gene>
    <name evidence="8" type="primary">LOC109464458</name>
</gene>
<dbReference type="GO" id="GO:0005615">
    <property type="term" value="C:extracellular space"/>
    <property type="evidence" value="ECO:0007669"/>
    <property type="project" value="InterPro"/>
</dbReference>
<evidence type="ECO:0000256" key="4">
    <source>
        <dbReference type="RuleBase" id="RU000411"/>
    </source>
</evidence>
<evidence type="ECO:0000313" key="8">
    <source>
        <dbReference type="RefSeq" id="XP_019617003.1"/>
    </source>
</evidence>
<dbReference type="InterPro" id="IPR042185">
    <property type="entry name" value="Serpin_sf_2"/>
</dbReference>
<keyword evidence="7" id="KW-1185">Reference proteome</keyword>
<organism evidence="7 8">
    <name type="scientific">Branchiostoma belcheri</name>
    <name type="common">Amphioxus</name>
    <dbReference type="NCBI Taxonomy" id="7741"/>
    <lineage>
        <taxon>Eukaryota</taxon>
        <taxon>Metazoa</taxon>
        <taxon>Chordata</taxon>
        <taxon>Cephalochordata</taxon>
        <taxon>Leptocardii</taxon>
        <taxon>Amphioxiformes</taxon>
        <taxon>Branchiostomatidae</taxon>
        <taxon>Branchiostoma</taxon>
    </lineage>
</organism>
<feature type="domain" description="Serpin" evidence="6">
    <location>
        <begin position="38"/>
        <end position="398"/>
    </location>
</feature>
<dbReference type="InterPro" id="IPR023795">
    <property type="entry name" value="Serpin_CS"/>
</dbReference>
<evidence type="ECO:0000313" key="7">
    <source>
        <dbReference type="Proteomes" id="UP000515135"/>
    </source>
</evidence>
<comment type="similarity">
    <text evidence="1 4">Belongs to the serpin family.</text>
</comment>
<dbReference type="AlphaFoldDB" id="A0A6P4XY05"/>
<feature type="signal peptide" evidence="5">
    <location>
        <begin position="1"/>
        <end position="23"/>
    </location>
</feature>
<name>A0A6P4XY05_BRABE</name>
<dbReference type="PROSITE" id="PS00284">
    <property type="entry name" value="SERPIN"/>
    <property type="match status" value="1"/>
</dbReference>
<dbReference type="InterPro" id="IPR023796">
    <property type="entry name" value="Serpin_dom"/>
</dbReference>
<dbReference type="PANTHER" id="PTHR11461">
    <property type="entry name" value="SERINE PROTEASE INHIBITOR, SERPIN"/>
    <property type="match status" value="1"/>
</dbReference>
<feature type="chain" id="PRO_5027917336" evidence="5">
    <location>
        <begin position="24"/>
        <end position="407"/>
    </location>
</feature>
<dbReference type="SMART" id="SM00093">
    <property type="entry name" value="SERPIN"/>
    <property type="match status" value="1"/>
</dbReference>
<evidence type="ECO:0000256" key="3">
    <source>
        <dbReference type="ARBA" id="ARBA00023180"/>
    </source>
</evidence>
<dbReference type="RefSeq" id="XP_019617003.1">
    <property type="nucleotide sequence ID" value="XM_019761444.1"/>
</dbReference>
<reference evidence="8" key="1">
    <citation type="submission" date="2025-08" db="UniProtKB">
        <authorList>
            <consortium name="RefSeq"/>
        </authorList>
    </citation>
    <scope>IDENTIFICATION</scope>
    <source>
        <tissue evidence="8">Gonad</tissue>
    </source>
</reference>
<evidence type="ECO:0000259" key="6">
    <source>
        <dbReference type="SMART" id="SM00093"/>
    </source>
</evidence>
<protein>
    <submittedName>
        <fullName evidence="8">Leukocyte elastase inhibitor-like</fullName>
    </submittedName>
</protein>
<dbReference type="InterPro" id="IPR042178">
    <property type="entry name" value="Serpin_sf_1"/>
</dbReference>